<feature type="domain" description="AprE-like beta-barrel" evidence="11">
    <location>
        <begin position="320"/>
        <end position="408"/>
    </location>
</feature>
<dbReference type="Pfam" id="PF25994">
    <property type="entry name" value="HH_AprE"/>
    <property type="match status" value="1"/>
</dbReference>
<keyword evidence="5 9" id="KW-0997">Cell inner membrane</keyword>
<reference evidence="12" key="1">
    <citation type="submission" date="2018-07" db="EMBL/GenBank/DDBJ databases">
        <title>Complete genome sequence of Sphingomonas bisphenolicum strain AO1, a bisphenol A degradative bacterium isolated from Japanese farm field.</title>
        <authorList>
            <person name="Murakami M."/>
            <person name="Koh M."/>
            <person name="Koba S."/>
            <person name="Matsumura Y."/>
        </authorList>
    </citation>
    <scope>NUCLEOTIDE SEQUENCE</scope>
    <source>
        <strain evidence="12">AO1</strain>
    </source>
</reference>
<protein>
    <recommendedName>
        <fullName evidence="9">Membrane fusion protein (MFP) family protein</fullName>
    </recommendedName>
</protein>
<dbReference type="InterPro" id="IPR050739">
    <property type="entry name" value="MFP"/>
</dbReference>
<dbReference type="Gene3D" id="2.40.30.170">
    <property type="match status" value="1"/>
</dbReference>
<dbReference type="PANTHER" id="PTHR30386:SF26">
    <property type="entry name" value="TRANSPORT PROTEIN COMB"/>
    <property type="match status" value="1"/>
</dbReference>
<comment type="subcellular location">
    <subcellularLocation>
        <location evidence="1 9">Cell inner membrane</location>
        <topology evidence="1 9">Single-pass membrane protein</topology>
    </subcellularLocation>
</comment>
<evidence type="ECO:0000256" key="1">
    <source>
        <dbReference type="ARBA" id="ARBA00004377"/>
    </source>
</evidence>
<accession>A0ABM7G0U1</accession>
<sequence>MSGEAQLPGDAHIRPAVPANIFLWAIAAFLLIFLLWAGLTEIDRTVRANGRVIPSSQLQVISNLEGGVVDTILVRTGQDVKAGAPLIRLSPIQPGAELASNRASGDALSLKILRLEAEISGRNPVFPAARNASMASQIAVEQSLYRARMAELASLANVGSARVTQAQRGIGEAAAVQAARISARDTARTDLDLMRPLVREGIEPRRSLLQAENAYSVATSEAAGSGAALSRAHYILAEAQASAMQQRRDWIARAGDELTAARAEMSVRDATMPAYEYKLDRTIVRAPLDGRVNRVFVTTVGGSVRAGDPLLEMVPARDNLLVEAMVAAKDIASVRLGQRAKVEISAYDSAIYGSMQGQVVALSPDAVVNERTGESHYLVRVRTSSDAILDKEGHRLRIGPGMGANVSLLGDKRTILAYILTPLTRLKETAFRE</sequence>
<keyword evidence="4 9" id="KW-1003">Cell membrane</keyword>
<evidence type="ECO:0000256" key="6">
    <source>
        <dbReference type="ARBA" id="ARBA00022692"/>
    </source>
</evidence>
<name>A0ABM7G0U1_9SPHN</name>
<organism evidence="12 13">
    <name type="scientific">Sphingomonas bisphenolicum</name>
    <dbReference type="NCBI Taxonomy" id="296544"/>
    <lineage>
        <taxon>Bacteria</taxon>
        <taxon>Pseudomonadati</taxon>
        <taxon>Pseudomonadota</taxon>
        <taxon>Alphaproteobacteria</taxon>
        <taxon>Sphingomonadales</taxon>
        <taxon>Sphingomonadaceae</taxon>
        <taxon>Sphingomonas</taxon>
    </lineage>
</organism>
<keyword evidence="6 9" id="KW-0812">Transmembrane</keyword>
<dbReference type="InterPro" id="IPR058781">
    <property type="entry name" value="HH_AprE-like"/>
</dbReference>
<evidence type="ECO:0000259" key="10">
    <source>
        <dbReference type="Pfam" id="PF25994"/>
    </source>
</evidence>
<evidence type="ECO:0000256" key="3">
    <source>
        <dbReference type="ARBA" id="ARBA00022448"/>
    </source>
</evidence>
<evidence type="ECO:0000259" key="11">
    <source>
        <dbReference type="Pfam" id="PF26002"/>
    </source>
</evidence>
<keyword evidence="8 9" id="KW-0472">Membrane</keyword>
<dbReference type="InterPro" id="IPR058982">
    <property type="entry name" value="Beta-barrel_AprE"/>
</dbReference>
<evidence type="ECO:0000256" key="4">
    <source>
        <dbReference type="ARBA" id="ARBA00022475"/>
    </source>
</evidence>
<dbReference type="SUPFAM" id="SSF111369">
    <property type="entry name" value="HlyD-like secretion proteins"/>
    <property type="match status" value="1"/>
</dbReference>
<evidence type="ECO:0000256" key="5">
    <source>
        <dbReference type="ARBA" id="ARBA00022519"/>
    </source>
</evidence>
<keyword evidence="3 9" id="KW-0813">Transport</keyword>
<evidence type="ECO:0000256" key="8">
    <source>
        <dbReference type="ARBA" id="ARBA00023136"/>
    </source>
</evidence>
<evidence type="ECO:0000256" key="2">
    <source>
        <dbReference type="ARBA" id="ARBA00009477"/>
    </source>
</evidence>
<proteinExistence type="inferred from homology"/>
<evidence type="ECO:0000313" key="12">
    <source>
        <dbReference type="EMBL" id="BBF68049.1"/>
    </source>
</evidence>
<dbReference type="InterPro" id="IPR010129">
    <property type="entry name" value="T1SS_HlyD"/>
</dbReference>
<keyword evidence="7 9" id="KW-1133">Transmembrane helix</keyword>
<keyword evidence="13" id="KW-1185">Reference proteome</keyword>
<evidence type="ECO:0000256" key="9">
    <source>
        <dbReference type="RuleBase" id="RU365093"/>
    </source>
</evidence>
<dbReference type="PANTHER" id="PTHR30386">
    <property type="entry name" value="MEMBRANE FUSION SUBUNIT OF EMRAB-TOLC MULTIDRUG EFFLUX PUMP"/>
    <property type="match status" value="1"/>
</dbReference>
<dbReference type="RefSeq" id="WP_224547926.1">
    <property type="nucleotide sequence ID" value="NZ_AP018817.1"/>
</dbReference>
<dbReference type="EMBL" id="AP018817">
    <property type="protein sequence ID" value="BBF68049.1"/>
    <property type="molecule type" value="Genomic_DNA"/>
</dbReference>
<evidence type="ECO:0000256" key="7">
    <source>
        <dbReference type="ARBA" id="ARBA00022989"/>
    </source>
</evidence>
<feature type="domain" description="AprE-like long alpha-helical hairpin" evidence="10">
    <location>
        <begin position="96"/>
        <end position="267"/>
    </location>
</feature>
<comment type="similarity">
    <text evidence="2 9">Belongs to the membrane fusion protein (MFP) (TC 8.A.1) family.</text>
</comment>
<evidence type="ECO:0000313" key="13">
    <source>
        <dbReference type="Proteomes" id="UP001059971"/>
    </source>
</evidence>
<dbReference type="NCBIfam" id="TIGR01843">
    <property type="entry name" value="type_I_hlyD"/>
    <property type="match status" value="1"/>
</dbReference>
<dbReference type="PRINTS" id="PR01490">
    <property type="entry name" value="RTXTOXIND"/>
</dbReference>
<dbReference type="Proteomes" id="UP001059971">
    <property type="component" value="Chromosome 1"/>
</dbReference>
<gene>
    <name evidence="12" type="ORF">SBA_ch1_02490</name>
</gene>
<dbReference type="Pfam" id="PF26002">
    <property type="entry name" value="Beta-barrel_AprE"/>
    <property type="match status" value="1"/>
</dbReference>
<feature type="transmembrane region" description="Helical" evidence="9">
    <location>
        <begin position="21"/>
        <end position="39"/>
    </location>
</feature>